<evidence type="ECO:0000256" key="1">
    <source>
        <dbReference type="SAM" id="MobiDB-lite"/>
    </source>
</evidence>
<keyword evidence="4" id="KW-1185">Reference proteome</keyword>
<evidence type="ECO:0000313" key="4">
    <source>
        <dbReference type="Proteomes" id="UP000578819"/>
    </source>
</evidence>
<keyword evidence="2" id="KW-0472">Membrane</keyword>
<organism evidence="3 4">
    <name type="scientific">Micromonospora polyrhachis</name>
    <dbReference type="NCBI Taxonomy" id="1282883"/>
    <lineage>
        <taxon>Bacteria</taxon>
        <taxon>Bacillati</taxon>
        <taxon>Actinomycetota</taxon>
        <taxon>Actinomycetes</taxon>
        <taxon>Micromonosporales</taxon>
        <taxon>Micromonosporaceae</taxon>
        <taxon>Micromonospora</taxon>
    </lineage>
</organism>
<dbReference type="EMBL" id="JACHJW010000001">
    <property type="protein sequence ID" value="MBB4960945.1"/>
    <property type="molecule type" value="Genomic_DNA"/>
</dbReference>
<gene>
    <name evidence="3" type="ORF">FHR38_004678</name>
</gene>
<name>A0A7W7SWH5_9ACTN</name>
<comment type="caution">
    <text evidence="3">The sequence shown here is derived from an EMBL/GenBank/DDBJ whole genome shotgun (WGS) entry which is preliminary data.</text>
</comment>
<dbReference type="Pfam" id="PF11239">
    <property type="entry name" value="DUF3040"/>
    <property type="match status" value="1"/>
</dbReference>
<accession>A0A7W7SWH5</accession>
<dbReference type="AlphaFoldDB" id="A0A7W7SWH5"/>
<keyword evidence="2" id="KW-0812">Transmembrane</keyword>
<feature type="region of interest" description="Disordered" evidence="1">
    <location>
        <begin position="1"/>
        <end position="26"/>
    </location>
</feature>
<keyword evidence="2" id="KW-1133">Transmembrane helix</keyword>
<evidence type="ECO:0000313" key="3">
    <source>
        <dbReference type="EMBL" id="MBB4960945.1"/>
    </source>
</evidence>
<reference evidence="3 4" key="1">
    <citation type="submission" date="2020-08" db="EMBL/GenBank/DDBJ databases">
        <title>Sequencing the genomes of 1000 actinobacteria strains.</title>
        <authorList>
            <person name="Klenk H.-P."/>
        </authorList>
    </citation>
    <scope>NUCLEOTIDE SEQUENCE [LARGE SCALE GENOMIC DNA]</scope>
    <source>
        <strain evidence="3 4">DSM 45886</strain>
    </source>
</reference>
<protein>
    <recommendedName>
        <fullName evidence="5">DUF3040 family protein</fullName>
    </recommendedName>
</protein>
<evidence type="ECO:0008006" key="5">
    <source>
        <dbReference type="Google" id="ProtNLM"/>
    </source>
</evidence>
<feature type="transmembrane region" description="Helical" evidence="2">
    <location>
        <begin position="58"/>
        <end position="76"/>
    </location>
</feature>
<proteinExistence type="predicted"/>
<sequence length="106" mass="11908">MSPLRSGYAAGPLTREGKATSMLSKEDQRRFEQITRHLRATDPDFFARMDDRVRGRRGRLLLLLTVLLWASLPALIVLGGGLAGVICGVTLLINGGLMWRARRRYR</sequence>
<feature type="transmembrane region" description="Helical" evidence="2">
    <location>
        <begin position="82"/>
        <end position="101"/>
    </location>
</feature>
<dbReference type="Proteomes" id="UP000578819">
    <property type="component" value="Unassembled WGS sequence"/>
</dbReference>
<dbReference type="InterPro" id="IPR021401">
    <property type="entry name" value="DUF3040"/>
</dbReference>
<evidence type="ECO:0000256" key="2">
    <source>
        <dbReference type="SAM" id="Phobius"/>
    </source>
</evidence>